<dbReference type="Proteomes" id="UP000239724">
    <property type="component" value="Unassembled WGS sequence"/>
</dbReference>
<reference evidence="2 3" key="1">
    <citation type="journal article" date="2018" name="Arch. Microbiol.">
        <title>New insights into the metabolic potential of the phototrophic purple bacterium Rhodopila globiformis DSM 161(T) from its draft genome sequence and evidence for a vanadium-dependent nitrogenase.</title>
        <authorList>
            <person name="Imhoff J.F."/>
            <person name="Rahn T."/>
            <person name="Kunzel S."/>
            <person name="Neulinger S.C."/>
        </authorList>
    </citation>
    <scope>NUCLEOTIDE SEQUENCE [LARGE SCALE GENOMIC DNA]</scope>
    <source>
        <strain evidence="2 3">DSM 161</strain>
    </source>
</reference>
<dbReference type="RefSeq" id="WP_104521224.1">
    <property type="nucleotide sequence ID" value="NZ_NHRY01000237.1"/>
</dbReference>
<protein>
    <submittedName>
        <fullName evidence="2">Uncharacterized protein</fullName>
    </submittedName>
</protein>
<evidence type="ECO:0000256" key="1">
    <source>
        <dbReference type="SAM" id="MobiDB-lite"/>
    </source>
</evidence>
<name>A0A2S6N2H8_RHOGL</name>
<accession>A0A2S6N2H8</accession>
<feature type="region of interest" description="Disordered" evidence="1">
    <location>
        <begin position="1"/>
        <end position="47"/>
    </location>
</feature>
<proteinExistence type="predicted"/>
<evidence type="ECO:0000313" key="3">
    <source>
        <dbReference type="Proteomes" id="UP000239724"/>
    </source>
</evidence>
<dbReference type="EMBL" id="NHRY01000237">
    <property type="protein sequence ID" value="PPQ28806.1"/>
    <property type="molecule type" value="Genomic_DNA"/>
</dbReference>
<sequence length="99" mass="10572">MQFLQAMMKHEPPPNQLGFSYMLGGDTGPAGETGGASNTDPSAAARTADNHWIVTGPHIMLFGPPAKALGYTEAADPDPTRPYMMWAGTPYEHAMVPVK</sequence>
<dbReference type="OrthoDB" id="4760845at2"/>
<comment type="caution">
    <text evidence="2">The sequence shown here is derived from an EMBL/GenBank/DDBJ whole genome shotgun (WGS) entry which is preliminary data.</text>
</comment>
<evidence type="ECO:0000313" key="2">
    <source>
        <dbReference type="EMBL" id="PPQ28806.1"/>
    </source>
</evidence>
<dbReference type="AlphaFoldDB" id="A0A2S6N2H8"/>
<organism evidence="2 3">
    <name type="scientific">Rhodopila globiformis</name>
    <name type="common">Rhodopseudomonas globiformis</name>
    <dbReference type="NCBI Taxonomy" id="1071"/>
    <lineage>
        <taxon>Bacteria</taxon>
        <taxon>Pseudomonadati</taxon>
        <taxon>Pseudomonadota</taxon>
        <taxon>Alphaproteobacteria</taxon>
        <taxon>Acetobacterales</taxon>
        <taxon>Acetobacteraceae</taxon>
        <taxon>Rhodopila</taxon>
    </lineage>
</organism>
<feature type="compositionally biased region" description="Gly residues" evidence="1">
    <location>
        <begin position="25"/>
        <end position="34"/>
    </location>
</feature>
<keyword evidence="3" id="KW-1185">Reference proteome</keyword>
<gene>
    <name evidence="2" type="ORF">CCS01_23345</name>
</gene>